<evidence type="ECO:0000256" key="1">
    <source>
        <dbReference type="SAM" id="Phobius"/>
    </source>
</evidence>
<proteinExistence type="predicted"/>
<dbReference type="AlphaFoldDB" id="A0A170ST93"/>
<evidence type="ECO:0000313" key="3">
    <source>
        <dbReference type="Proteomes" id="UP000092731"/>
    </source>
</evidence>
<dbReference type="RefSeq" id="WP_236717391.1">
    <property type="nucleotide sequence ID" value="NZ_BDDM01000178.1"/>
</dbReference>
<keyword evidence="1" id="KW-0812">Transmembrane</keyword>
<dbReference type="EMBL" id="BDDM01000178">
    <property type="protein sequence ID" value="GAT78322.1"/>
    <property type="molecule type" value="Genomic_DNA"/>
</dbReference>
<evidence type="ECO:0008006" key="4">
    <source>
        <dbReference type="Google" id="ProtNLM"/>
    </source>
</evidence>
<gene>
    <name evidence="2" type="ORF">EHRUM3_05400</name>
</gene>
<name>A0A170ST93_EHRRU</name>
<reference evidence="3" key="1">
    <citation type="submission" date="2016-05" db="EMBL/GenBank/DDBJ databases">
        <title>Draft genome sequences of four strains of Ehrlichia ruminantium, a tick-borne pathogen of ruminants, isolated from Zimbabwe, The Gambia and Ghana.</title>
        <authorList>
            <person name="Nakao R."/>
            <person name="Jongejan F."/>
            <person name="Sugimoto C."/>
        </authorList>
    </citation>
    <scope>NUCLEOTIDE SEQUENCE [LARGE SCALE GENOMIC DNA]</scope>
    <source>
        <strain evidence="3">Pokoase 417</strain>
    </source>
</reference>
<evidence type="ECO:0000313" key="2">
    <source>
        <dbReference type="EMBL" id="GAT78322.1"/>
    </source>
</evidence>
<feature type="transmembrane region" description="Helical" evidence="1">
    <location>
        <begin position="144"/>
        <end position="163"/>
    </location>
</feature>
<feature type="transmembrane region" description="Helical" evidence="1">
    <location>
        <begin position="194"/>
        <end position="214"/>
    </location>
</feature>
<feature type="transmembrane region" description="Helical" evidence="1">
    <location>
        <begin position="107"/>
        <end position="132"/>
    </location>
</feature>
<feature type="transmembrane region" description="Helical" evidence="1">
    <location>
        <begin position="34"/>
        <end position="55"/>
    </location>
</feature>
<sequence>MVRPNFVNATNKRTTKRASELFDKNMIHAGQTTYLLMSVFYLILLTAAFILMLYGEKNISSILLVIISCISFFAQFINIVCNALNIENIRREKIQSGDINYSKDARDGLIISAGFIGESLSFLGIATALLILGLQLSHGHGVFLGLRISSLVASLFSITYGSVMFKRHTEHYSVLNNNTKKNDVSSSKRTKEHFYAEWAILNSSLFISLGIYNFLYETVLFEVLDFSHDHHTAIFLKTFVFVGYACVLSMIFLSQICGKSHASHGKESSSSCEERAPLIDDALVEGVEQDRISIRSSSAASLD</sequence>
<keyword evidence="1" id="KW-0472">Membrane</keyword>
<protein>
    <recommendedName>
        <fullName evidence="4">Integral membrane protein</fullName>
    </recommendedName>
</protein>
<organism evidence="2 3">
    <name type="scientific">Ehrlichia ruminantium</name>
    <name type="common">heartwater rickettsia</name>
    <name type="synonym">Cowdria ruminantium</name>
    <dbReference type="NCBI Taxonomy" id="779"/>
    <lineage>
        <taxon>Bacteria</taxon>
        <taxon>Pseudomonadati</taxon>
        <taxon>Pseudomonadota</taxon>
        <taxon>Alphaproteobacteria</taxon>
        <taxon>Rickettsiales</taxon>
        <taxon>Anaplasmataceae</taxon>
        <taxon>Ehrlichia</taxon>
    </lineage>
</organism>
<accession>A0A170ST93</accession>
<feature type="transmembrane region" description="Helical" evidence="1">
    <location>
        <begin position="234"/>
        <end position="253"/>
    </location>
</feature>
<comment type="caution">
    <text evidence="2">The sequence shown here is derived from an EMBL/GenBank/DDBJ whole genome shotgun (WGS) entry which is preliminary data.</text>
</comment>
<feature type="transmembrane region" description="Helical" evidence="1">
    <location>
        <begin position="61"/>
        <end position="86"/>
    </location>
</feature>
<keyword evidence="1" id="KW-1133">Transmembrane helix</keyword>
<dbReference type="Proteomes" id="UP000092731">
    <property type="component" value="Unassembled WGS sequence"/>
</dbReference>